<feature type="transmembrane region" description="Helical" evidence="1">
    <location>
        <begin position="164"/>
        <end position="184"/>
    </location>
</feature>
<dbReference type="RefSeq" id="WP_319990320.1">
    <property type="nucleotide sequence ID" value="NZ_JAXAVV010000052.1"/>
</dbReference>
<evidence type="ECO:0000313" key="2">
    <source>
        <dbReference type="EMBL" id="MDX8056670.1"/>
    </source>
</evidence>
<proteinExistence type="predicted"/>
<feature type="transmembrane region" description="Helical" evidence="1">
    <location>
        <begin position="190"/>
        <end position="211"/>
    </location>
</feature>
<keyword evidence="1" id="KW-0472">Membrane</keyword>
<comment type="caution">
    <text evidence="2">The sequence shown here is derived from an EMBL/GenBank/DDBJ whole genome shotgun (WGS) entry which is preliminary data.</text>
</comment>
<evidence type="ECO:0000313" key="3">
    <source>
        <dbReference type="Proteomes" id="UP001271792"/>
    </source>
</evidence>
<gene>
    <name evidence="2" type="ORF">SK571_45510</name>
</gene>
<sequence>MVAVIAIVVGAWAAFRSANPRRALYIAERSAVALLRSTRGLDDHEIEVRRQGRVLNEPHVVTVDVASRGARDIPRSAFDGQPLKLDFGVPVVALLDQRSDADRPAVPSPKVVVTQTGLEIGPALLTRNHLLTYTLLVEGPPYFQFFGELADVNIYDRPVRRISAILPLGTVVLSALILGIFSSFISSFNWLTYVVSAMVLLASAAAAWIAFSSQRDAGRQVDQVRRQVDHARYQQDLAEEASVRIQRALMMSDLLREDKSREI</sequence>
<keyword evidence="3" id="KW-1185">Reference proteome</keyword>
<name>A0ABU4U8I7_9PSEU</name>
<keyword evidence="1" id="KW-0812">Transmembrane</keyword>
<keyword evidence="1" id="KW-1133">Transmembrane helix</keyword>
<dbReference type="Proteomes" id="UP001271792">
    <property type="component" value="Unassembled WGS sequence"/>
</dbReference>
<evidence type="ECO:0000256" key="1">
    <source>
        <dbReference type="SAM" id="Phobius"/>
    </source>
</evidence>
<organism evidence="2 3">
    <name type="scientific">Lentzea kristufekii</name>
    <dbReference type="NCBI Taxonomy" id="3095430"/>
    <lineage>
        <taxon>Bacteria</taxon>
        <taxon>Bacillati</taxon>
        <taxon>Actinomycetota</taxon>
        <taxon>Actinomycetes</taxon>
        <taxon>Pseudonocardiales</taxon>
        <taxon>Pseudonocardiaceae</taxon>
        <taxon>Lentzea</taxon>
    </lineage>
</organism>
<protein>
    <submittedName>
        <fullName evidence="2">Uncharacterized protein</fullName>
    </submittedName>
</protein>
<reference evidence="2 3" key="2">
    <citation type="submission" date="2023-11" db="EMBL/GenBank/DDBJ databases">
        <authorList>
            <person name="Lara A.C."/>
            <person name="Chronakova A."/>
        </authorList>
    </citation>
    <scope>NUCLEOTIDE SEQUENCE [LARGE SCALE GENOMIC DNA]</scope>
    <source>
        <strain evidence="2 3">BCCO 10_0798</strain>
    </source>
</reference>
<dbReference type="EMBL" id="JAXAVV010000052">
    <property type="protein sequence ID" value="MDX8056670.1"/>
    <property type="molecule type" value="Genomic_DNA"/>
</dbReference>
<reference evidence="2 3" key="1">
    <citation type="submission" date="2023-11" db="EMBL/GenBank/DDBJ databases">
        <title>Lentzea sokolovensis, sp. nov., Lentzea kristufkii, sp. nov., and Lentzea miocenensis, sp. nov., rare actinobacteria from Sokolov Coal Basin, Miocene lacustrine sediment, Czech Republic.</title>
        <authorList>
            <person name="Lara A."/>
            <person name="Kotroba L."/>
            <person name="Nouioui I."/>
            <person name="Neumann-Schaal M."/>
            <person name="Mast Y."/>
            <person name="Chronakova A."/>
        </authorList>
    </citation>
    <scope>NUCLEOTIDE SEQUENCE [LARGE SCALE GENOMIC DNA]</scope>
    <source>
        <strain evidence="2 3">BCCO 10_0798</strain>
    </source>
</reference>
<accession>A0ABU4U8I7</accession>